<dbReference type="InterPro" id="IPR028994">
    <property type="entry name" value="Integrin_alpha_N"/>
</dbReference>
<keyword evidence="1" id="KW-0732">Signal</keyword>
<evidence type="ECO:0000313" key="3">
    <source>
        <dbReference type="Proteomes" id="UP000502508"/>
    </source>
</evidence>
<evidence type="ECO:0000313" key="2">
    <source>
        <dbReference type="EMBL" id="BCB77959.1"/>
    </source>
</evidence>
<sequence>MHGTESCWTIDFYCGDAGQYFDIRYNSFYYTEGDVVKVRGEPHIRANVRDNVFADTNADEAIVQTVDGFNVVRERNRFGLNTFNTSASCDFDGDGTADRFLATGNTWWFLAKTGQWTYLNMSAKQVGDLTFGDLTGDGRCDVRAKANGQVFPGGRASSRSIEVTWRDPAGGDLRLWEVANGVAGPRVVRWSAGDRTPLGTGDFNGDGLPDRVQRGPDGAVYVMLLDAYNGRFTPPGDRSDVQGVLPAGVNLAGIGDFNADGRSDLLWRHPDGALEIWMGGESRNKATLSYLNDPTATTGMDWQVRFLGDFNGDGRSDILWRHDNGSLSIWYMNGELFAGELKTEFADPTAIWDIEAVGDFDADGRADILWRHDDGGLAIWFRGINTMVAYPTWQNRPGHRTELDWRIEAVADVNADRRADIIWQHTNGTVVSWTMDGGRYVSEYATGSLPAGSQLISVAPIKNG</sequence>
<dbReference type="Pfam" id="PF13517">
    <property type="entry name" value="FG-GAP_3"/>
    <property type="match status" value="2"/>
</dbReference>
<name>A0A6F8XVY1_9ACTN</name>
<gene>
    <name evidence="2" type="ORF">Pflav_043690</name>
</gene>
<dbReference type="PANTHER" id="PTHR46580:SF2">
    <property type="entry name" value="MAM DOMAIN-CONTAINING PROTEIN"/>
    <property type="match status" value="1"/>
</dbReference>
<dbReference type="SUPFAM" id="SSF69318">
    <property type="entry name" value="Integrin alpha N-terminal domain"/>
    <property type="match status" value="1"/>
</dbReference>
<reference evidence="2 3" key="1">
    <citation type="submission" date="2020-03" db="EMBL/GenBank/DDBJ databases">
        <title>Whole genome shotgun sequence of Phytohabitans flavus NBRC 107702.</title>
        <authorList>
            <person name="Komaki H."/>
            <person name="Tamura T."/>
        </authorList>
    </citation>
    <scope>NUCLEOTIDE SEQUENCE [LARGE SCALE GENOMIC DNA]</scope>
    <source>
        <strain evidence="2 3">NBRC 107702</strain>
    </source>
</reference>
<dbReference type="AlphaFoldDB" id="A0A6F8XVY1"/>
<proteinExistence type="predicted"/>
<evidence type="ECO:0000256" key="1">
    <source>
        <dbReference type="ARBA" id="ARBA00022729"/>
    </source>
</evidence>
<dbReference type="PANTHER" id="PTHR46580">
    <property type="entry name" value="SENSOR KINASE-RELATED"/>
    <property type="match status" value="1"/>
</dbReference>
<accession>A0A6F8XVY1</accession>
<dbReference type="Gene3D" id="2.130.10.130">
    <property type="entry name" value="Integrin alpha, N-terminal"/>
    <property type="match status" value="2"/>
</dbReference>
<dbReference type="EMBL" id="AP022870">
    <property type="protein sequence ID" value="BCB77959.1"/>
    <property type="molecule type" value="Genomic_DNA"/>
</dbReference>
<dbReference type="KEGG" id="pfla:Pflav_043690"/>
<dbReference type="InterPro" id="IPR013517">
    <property type="entry name" value="FG-GAP"/>
</dbReference>
<keyword evidence="3" id="KW-1185">Reference proteome</keyword>
<organism evidence="2 3">
    <name type="scientific">Phytohabitans flavus</name>
    <dbReference type="NCBI Taxonomy" id="1076124"/>
    <lineage>
        <taxon>Bacteria</taxon>
        <taxon>Bacillati</taxon>
        <taxon>Actinomycetota</taxon>
        <taxon>Actinomycetes</taxon>
        <taxon>Micromonosporales</taxon>
        <taxon>Micromonosporaceae</taxon>
    </lineage>
</organism>
<protein>
    <submittedName>
        <fullName evidence="2">Uncharacterized protein</fullName>
    </submittedName>
</protein>
<reference evidence="2 3" key="2">
    <citation type="submission" date="2020-03" db="EMBL/GenBank/DDBJ databases">
        <authorList>
            <person name="Ichikawa N."/>
            <person name="Kimura A."/>
            <person name="Kitahashi Y."/>
            <person name="Uohara A."/>
        </authorList>
    </citation>
    <scope>NUCLEOTIDE SEQUENCE [LARGE SCALE GENOMIC DNA]</scope>
    <source>
        <strain evidence="2 3">NBRC 107702</strain>
    </source>
</reference>
<dbReference type="Proteomes" id="UP000502508">
    <property type="component" value="Chromosome"/>
</dbReference>